<dbReference type="InterPro" id="IPR011989">
    <property type="entry name" value="ARM-like"/>
</dbReference>
<dbReference type="Gene3D" id="1.25.10.10">
    <property type="entry name" value="Leucine-rich Repeat Variant"/>
    <property type="match status" value="1"/>
</dbReference>
<dbReference type="EMBL" id="BMIK01000005">
    <property type="protein sequence ID" value="GGC27192.1"/>
    <property type="molecule type" value="Genomic_DNA"/>
</dbReference>
<accession>A0ABQ1LND4</accession>
<feature type="domain" description="DUF7133" evidence="6">
    <location>
        <begin position="180"/>
        <end position="575"/>
    </location>
</feature>
<name>A0ABQ1LND4_9SPHI</name>
<evidence type="ECO:0000256" key="3">
    <source>
        <dbReference type="ARBA" id="ARBA00022982"/>
    </source>
</evidence>
<gene>
    <name evidence="7" type="ORF">GCM10011386_19060</name>
</gene>
<evidence type="ECO:0000256" key="2">
    <source>
        <dbReference type="ARBA" id="ARBA00022723"/>
    </source>
</evidence>
<evidence type="ECO:0008006" key="9">
    <source>
        <dbReference type="Google" id="ProtNLM"/>
    </source>
</evidence>
<dbReference type="SUPFAM" id="SSF52317">
    <property type="entry name" value="Class I glutamine amidotransferase-like"/>
    <property type="match status" value="1"/>
</dbReference>
<dbReference type="SUPFAM" id="SSF50952">
    <property type="entry name" value="Soluble quinoprotein glucose dehydrogenase"/>
    <property type="match status" value="1"/>
</dbReference>
<comment type="caution">
    <text evidence="7">The sequence shown here is derived from an EMBL/GenBank/DDBJ whole genome shotgun (WGS) entry which is preliminary data.</text>
</comment>
<sequence length="1080" mass="119440">MAGNDASIESGKYASWLAIELFKSGINLTYTADWNDLNEANIDRYDGIVLFSRVDSISSDQENTLDDFVKGGKGLIAIGVKPPISGDAIEGDAGNAAADSADRMTKGRGRIFHTPHGNDAATWKRLDFLRLVSNGTQWAIGDRVMGLVAQLKIPQVSIYEDTIADFTARHFVPKMQDPLSPEESQKLMQIPIGFELQLFASEPDIVNPMAMSWDEKGRLWIIEAMDYPNNFVELKGEANDRVKICEDTDGDGVADKFTVFADGLNIATSLTFANDGVIVSMAPHFIFLKDTDGDDVADQRDTLMTGWNKNDTHAGPSNLQYGFDNKIWGVTGYAGFNGLINGQRLAFGQGVYRFKPDGSDFEYLATTSNNTWGLGMTEDNNVFISTANNTHSAFYSMPEQLMLRRLKEDDRKLNVSAVQKIDGHYEVHAMTPNLRQVDVVGGFTSAAGHQLYTARDYPQHYWNKVAFVTEPTVRLIHNAVIEPDGAGFKEHDGWNLVASSDEWYGPVHAEVGPDGAVWILDWYNFIIQHNVFVPAQAPSDKVLPFVDQPHGPGNAFESDLRDKKYGRVYRLVYKDAKHKAGHKLSKDDSKGLLNALKSDNKFWRMHAQRLLVERKQDDVAGDLIRIASDQKVDEIGLNSPAVHALWTLRGLNLIEKRQDVFDAVVKAFNHPAAGVRKAAVQVLPLDSRSLDALLQSGLLKDSNLNTRLAVFVKLAEYPASDAVASALVEATNDSVNENDRWLSQALFSAIARHEDAFFKAAATASASNFTKRILESLVNEQYVLGRRTRFPFSPDVSNKEIYIQTEVSRRDNQPYRGLIVGQGDKTAGYALFVKNNKLFFEIYQHGQTASVSSRGSVPNNFLAEAHLKADATIELSVNGVSQGTAKAMHLFAEPLKLNLRSGEDFDEAYAFTDYGGSSEFTGNVNNITVRLAKTNLPAVGTQENASLDDPANATPSTRIELKAVKDIMQYDKKTFTVQAGKRITLVFENPDGMQHNLLIIQPGTLDIVGKAADDMLRSSEAFDKQYIPSIPEVLHHTPLVNPGESFTLEFTAPTEAGDYPYVCTFPGHWRGMNGIMHVVK</sequence>
<keyword evidence="2" id="KW-0479">Metal-binding</keyword>
<evidence type="ECO:0000259" key="5">
    <source>
        <dbReference type="Pfam" id="PF00127"/>
    </source>
</evidence>
<feature type="domain" description="Blue (type 1) copper" evidence="5">
    <location>
        <begin position="960"/>
        <end position="1078"/>
    </location>
</feature>
<dbReference type="Gene3D" id="3.40.50.880">
    <property type="match status" value="2"/>
</dbReference>
<proteinExistence type="predicted"/>
<evidence type="ECO:0000313" key="8">
    <source>
        <dbReference type="Proteomes" id="UP000597338"/>
    </source>
</evidence>
<evidence type="ECO:0000256" key="1">
    <source>
        <dbReference type="ARBA" id="ARBA00022448"/>
    </source>
</evidence>
<organism evidence="7 8">
    <name type="scientific">Parapedobacter defluvii</name>
    <dbReference type="NCBI Taxonomy" id="2045106"/>
    <lineage>
        <taxon>Bacteria</taxon>
        <taxon>Pseudomonadati</taxon>
        <taxon>Bacteroidota</taxon>
        <taxon>Sphingobacteriia</taxon>
        <taxon>Sphingobacteriales</taxon>
        <taxon>Sphingobacteriaceae</taxon>
        <taxon>Parapedobacter</taxon>
    </lineage>
</organism>
<keyword evidence="1" id="KW-0813">Transport</keyword>
<evidence type="ECO:0000256" key="4">
    <source>
        <dbReference type="ARBA" id="ARBA00023008"/>
    </source>
</evidence>
<keyword evidence="4" id="KW-0186">Copper</keyword>
<dbReference type="InterPro" id="IPR016024">
    <property type="entry name" value="ARM-type_fold"/>
</dbReference>
<dbReference type="Gene3D" id="2.120.10.30">
    <property type="entry name" value="TolB, C-terminal domain"/>
    <property type="match status" value="1"/>
</dbReference>
<dbReference type="CDD" id="cd04233">
    <property type="entry name" value="Auracyanin"/>
    <property type="match status" value="1"/>
</dbReference>
<dbReference type="InterPro" id="IPR055557">
    <property type="entry name" value="DUF7133"/>
</dbReference>
<dbReference type="SUPFAM" id="SSF49503">
    <property type="entry name" value="Cupredoxins"/>
    <property type="match status" value="1"/>
</dbReference>
<dbReference type="InterPro" id="IPR011042">
    <property type="entry name" value="6-blade_b-propeller_TolB-like"/>
</dbReference>
<dbReference type="Pfam" id="PF23500">
    <property type="entry name" value="DUF7133"/>
    <property type="match status" value="1"/>
</dbReference>
<dbReference type="InterPro" id="IPR029062">
    <property type="entry name" value="Class_I_gatase-like"/>
</dbReference>
<dbReference type="PANTHER" id="PTHR33546:SF1">
    <property type="entry name" value="LARGE, MULTIFUNCTIONAL SECRETED PROTEIN"/>
    <property type="match status" value="1"/>
</dbReference>
<keyword evidence="3" id="KW-0249">Electron transport</keyword>
<evidence type="ECO:0000259" key="6">
    <source>
        <dbReference type="Pfam" id="PF23500"/>
    </source>
</evidence>
<dbReference type="Gene3D" id="2.60.40.420">
    <property type="entry name" value="Cupredoxins - blue copper proteins"/>
    <property type="match status" value="1"/>
</dbReference>
<dbReference type="InterPro" id="IPR008972">
    <property type="entry name" value="Cupredoxin"/>
</dbReference>
<dbReference type="InterPro" id="IPR011041">
    <property type="entry name" value="Quinoprot_gluc/sorb_DH_b-prop"/>
</dbReference>
<dbReference type="Proteomes" id="UP000597338">
    <property type="component" value="Unassembled WGS sequence"/>
</dbReference>
<reference evidence="8" key="1">
    <citation type="journal article" date="2019" name="Int. J. Syst. Evol. Microbiol.">
        <title>The Global Catalogue of Microorganisms (GCM) 10K type strain sequencing project: providing services to taxonomists for standard genome sequencing and annotation.</title>
        <authorList>
            <consortium name="The Broad Institute Genomics Platform"/>
            <consortium name="The Broad Institute Genome Sequencing Center for Infectious Disease"/>
            <person name="Wu L."/>
            <person name="Ma J."/>
        </authorList>
    </citation>
    <scope>NUCLEOTIDE SEQUENCE [LARGE SCALE GENOMIC DNA]</scope>
    <source>
        <strain evidence="8">CGMCC 1.15342</strain>
    </source>
</reference>
<dbReference type="PROSITE" id="PS00196">
    <property type="entry name" value="COPPER_BLUE"/>
    <property type="match status" value="1"/>
</dbReference>
<dbReference type="SUPFAM" id="SSF48371">
    <property type="entry name" value="ARM repeat"/>
    <property type="match status" value="1"/>
</dbReference>
<dbReference type="InterPro" id="IPR013428">
    <property type="entry name" value="Membrane-bound_put_N"/>
</dbReference>
<dbReference type="NCBIfam" id="TIGR02604">
    <property type="entry name" value="Piru_Ver_Nterm"/>
    <property type="match status" value="1"/>
</dbReference>
<dbReference type="PANTHER" id="PTHR33546">
    <property type="entry name" value="LARGE, MULTIFUNCTIONAL SECRETED PROTEIN-RELATED"/>
    <property type="match status" value="1"/>
</dbReference>
<evidence type="ECO:0000313" key="7">
    <source>
        <dbReference type="EMBL" id="GGC27192.1"/>
    </source>
</evidence>
<keyword evidence="8" id="KW-1185">Reference proteome</keyword>
<protein>
    <recommendedName>
        <fullName evidence="9">Membrane-bound dehydrogenase domain-containing protein</fullName>
    </recommendedName>
</protein>
<dbReference type="Pfam" id="PF00127">
    <property type="entry name" value="Copper-bind"/>
    <property type="match status" value="1"/>
</dbReference>
<dbReference type="InterPro" id="IPR000923">
    <property type="entry name" value="BlueCu_1"/>
</dbReference>
<dbReference type="InterPro" id="IPR028871">
    <property type="entry name" value="BlueCu_1_BS"/>
</dbReference>